<feature type="domain" description="SUN" evidence="13">
    <location>
        <begin position="259"/>
        <end position="422"/>
    </location>
</feature>
<keyword evidence="3" id="KW-0732">Signal</keyword>
<proteinExistence type="inferred from homology"/>
<feature type="region of interest" description="Disordered" evidence="12">
    <location>
        <begin position="436"/>
        <end position="456"/>
    </location>
</feature>
<feature type="compositionally biased region" description="Polar residues" evidence="12">
    <location>
        <begin position="203"/>
        <end position="236"/>
    </location>
</feature>
<accession>A0A1B6E2D1</accession>
<feature type="compositionally biased region" description="Acidic residues" evidence="12">
    <location>
        <begin position="439"/>
        <end position="453"/>
    </location>
</feature>
<evidence type="ECO:0000256" key="10">
    <source>
        <dbReference type="ARBA" id="ARBA00064635"/>
    </source>
</evidence>
<dbReference type="AlphaFoldDB" id="A0A1B6E2D1"/>
<dbReference type="GO" id="GO:0034975">
    <property type="term" value="P:protein folding in endoplasmic reticulum"/>
    <property type="evidence" value="ECO:0007669"/>
    <property type="project" value="TreeGrafter"/>
</dbReference>
<evidence type="ECO:0000256" key="12">
    <source>
        <dbReference type="SAM" id="MobiDB-lite"/>
    </source>
</evidence>
<comment type="similarity">
    <text evidence="9">Belongs to the SLP1 family.</text>
</comment>
<dbReference type="EMBL" id="GEDC01005203">
    <property type="protein sequence ID" value="JAS32095.1"/>
    <property type="molecule type" value="Transcribed_RNA"/>
</dbReference>
<dbReference type="PROSITE" id="PS51469">
    <property type="entry name" value="SUN"/>
    <property type="match status" value="1"/>
</dbReference>
<keyword evidence="11" id="KW-0175">Coiled coil</keyword>
<feature type="coiled-coil region" evidence="11">
    <location>
        <begin position="803"/>
        <end position="869"/>
    </location>
</feature>
<evidence type="ECO:0000256" key="8">
    <source>
        <dbReference type="ARBA" id="ARBA00046288"/>
    </source>
</evidence>
<dbReference type="GO" id="GO:0005789">
    <property type="term" value="C:endoplasmic reticulum membrane"/>
    <property type="evidence" value="ECO:0007669"/>
    <property type="project" value="UniProtKB-SubCell"/>
</dbReference>
<feature type="compositionally biased region" description="Basic and acidic residues" evidence="12">
    <location>
        <begin position="190"/>
        <end position="200"/>
    </location>
</feature>
<dbReference type="FunFam" id="2.60.120.260:FF:000099">
    <property type="entry name" value="Uncharacterized protein, isoform C"/>
    <property type="match status" value="1"/>
</dbReference>
<evidence type="ECO:0000256" key="7">
    <source>
        <dbReference type="ARBA" id="ARBA00023180"/>
    </source>
</evidence>
<keyword evidence="7" id="KW-0325">Glycoprotein</keyword>
<dbReference type="InterPro" id="IPR045120">
    <property type="entry name" value="Suco/Slp1-like"/>
</dbReference>
<dbReference type="InterPro" id="IPR012919">
    <property type="entry name" value="SUN_dom"/>
</dbReference>
<evidence type="ECO:0000256" key="1">
    <source>
        <dbReference type="ARBA" id="ARBA00004389"/>
    </source>
</evidence>
<organism evidence="14">
    <name type="scientific">Clastoptera arizonana</name>
    <name type="common">Arizona spittle bug</name>
    <dbReference type="NCBI Taxonomy" id="38151"/>
    <lineage>
        <taxon>Eukaryota</taxon>
        <taxon>Metazoa</taxon>
        <taxon>Ecdysozoa</taxon>
        <taxon>Arthropoda</taxon>
        <taxon>Hexapoda</taxon>
        <taxon>Insecta</taxon>
        <taxon>Pterygota</taxon>
        <taxon>Neoptera</taxon>
        <taxon>Paraneoptera</taxon>
        <taxon>Hemiptera</taxon>
        <taxon>Auchenorrhyncha</taxon>
        <taxon>Cercopoidea</taxon>
        <taxon>Clastopteridae</taxon>
        <taxon>Clastoptera</taxon>
    </lineage>
</organism>
<reference evidence="14" key="1">
    <citation type="submission" date="2015-12" db="EMBL/GenBank/DDBJ databases">
        <title>De novo transcriptome assembly of four potential Pierce s Disease insect vectors from Arizona vineyards.</title>
        <authorList>
            <person name="Tassone E.E."/>
        </authorList>
    </citation>
    <scope>NUCLEOTIDE SEQUENCE</scope>
</reference>
<dbReference type="Gene3D" id="2.60.120.260">
    <property type="entry name" value="Galactose-binding domain-like"/>
    <property type="match status" value="1"/>
</dbReference>
<evidence type="ECO:0000256" key="2">
    <source>
        <dbReference type="ARBA" id="ARBA00022692"/>
    </source>
</evidence>
<evidence type="ECO:0000256" key="6">
    <source>
        <dbReference type="ARBA" id="ARBA00023136"/>
    </source>
</evidence>
<evidence type="ECO:0000313" key="14">
    <source>
        <dbReference type="EMBL" id="JAS32095.1"/>
    </source>
</evidence>
<evidence type="ECO:0000256" key="11">
    <source>
        <dbReference type="SAM" id="Coils"/>
    </source>
</evidence>
<gene>
    <name evidence="14" type="ORF">g.38108</name>
</gene>
<evidence type="ECO:0000256" key="5">
    <source>
        <dbReference type="ARBA" id="ARBA00022989"/>
    </source>
</evidence>
<comment type="subcellular location">
    <subcellularLocation>
        <location evidence="8">Endomembrane system</location>
        <topology evidence="8">Single-pass type I membrane protein</topology>
    </subcellularLocation>
    <subcellularLocation>
        <location evidence="1">Endoplasmic reticulum membrane</location>
        <topology evidence="1">Single-pass membrane protein</topology>
    </subcellularLocation>
</comment>
<protein>
    <recommendedName>
        <fullName evidence="13">SUN domain-containing protein</fullName>
    </recommendedName>
</protein>
<dbReference type="PANTHER" id="PTHR12953">
    <property type="entry name" value="MEMBRANE PROTEIN CH1 RELATED"/>
    <property type="match status" value="1"/>
</dbReference>
<sequence length="1090" mass="120751">MFKSAGSIYCGFKMKRALLCVYSSLLFIFLLSSGLLFVLVTAELDSNDTQTIDLSLLGDSLNIDTELQDDIVQGGSSNLVKDNSPEEIHSSFDDPSVNPLVEPEVEVIKQTDPTILLHEASTNQGISESGEGAVIYTLVDSATSELQKQAAASSIPLQKETQNKSIPLAVPLPLPTESDAPNTTHEHYVVRAEPKVRHEPILNSPNESETETVSNAEEQLGDDSNSTEPLVDTSTLPPAAHEDIPSFSEWAQKQLEEAEKNKDENTTGGGAHPQGSALKIRNKNYASPDCGAKVVASNPEAVSAGSLLSSSRDEYMLNTCTSRIWFIVELCEAIQPRKIELGNFELFSSSPKDFTVSLSDRFPSREWTTAGVFTAQDERHIQPFNLQQSNFFGKFVKVEIHSHYGSEHYCPVSLFRMYGTSEFEVLDTVEEAHHPSTVIDDDDDDEELAGEDGDAPKNLFGSARDAVLSIVKKAAEALAKPPEETVTKNVVSNAENLTEDKPAMTCVTPCYIVVCDNCPDHIYSKVYDLLSCEENCLDALLQSDFLRTTLANSDFCSGLGLDLRSGAPYPENPIMYGSKSKAIDYLKSLVLPEYLAALCNILAINQKKVVLNITNEVIQDINQTLLSNNNIEEILIKPASTCGIDTSIPDLTPNTPHLVTSIPTFSNNAGYVPVGQIKPTKTLNREQDILAPVETIYAKDTTVENNESTVKPLVLHVVTTVLNDTKEPNQENIPIVIDNITILDMTDETASLDSLFSELEKAVVPNLPTPTTVSPPQKESVFVRLANRIKTLERNMSLSGQYLEELSRRYKRQVEEMQKALVAAADERKRGEEREERTGEQLVQLSEKVAQLTLALENLINERDSWQNKASLLGQHGLIIVAEVLVFGIILYICRLLPNVDVTKRKFSVGWQRGSVPVRRKSVDDTAGNSKPKAKKRRPSEEALKISGSTHHELLINDVNYNKISKAENRRRRKRRKESAVKLSSGPNALDHIDINNRLFFEQSNDVMPWWSQDVQFNENTSVPVITKNIPDKVLPPDYVQTAVSQRQDRLSRSGSSEVVTVPSHPIEQKPTFLPIKKPGPFKKIVKKFF</sequence>
<feature type="region of interest" description="Disordered" evidence="12">
    <location>
        <begin position="190"/>
        <end position="242"/>
    </location>
</feature>
<evidence type="ECO:0000256" key="9">
    <source>
        <dbReference type="ARBA" id="ARBA00061226"/>
    </source>
</evidence>
<feature type="region of interest" description="Disordered" evidence="12">
    <location>
        <begin position="257"/>
        <end position="277"/>
    </location>
</feature>
<name>A0A1B6E2D1_9HEMI</name>
<keyword evidence="4" id="KW-0256">Endoplasmic reticulum</keyword>
<keyword evidence="5" id="KW-1133">Transmembrane helix</keyword>
<evidence type="ECO:0000256" key="4">
    <source>
        <dbReference type="ARBA" id="ARBA00022824"/>
    </source>
</evidence>
<keyword evidence="6" id="KW-0472">Membrane</keyword>
<dbReference type="PANTHER" id="PTHR12953:SF0">
    <property type="entry name" value="SUN DOMAIN-CONTAINING OSSIFICATION FACTOR"/>
    <property type="match status" value="1"/>
</dbReference>
<comment type="subunit">
    <text evidence="10">Interacts with EMP65.</text>
</comment>
<dbReference type="Pfam" id="PF07738">
    <property type="entry name" value="Sad1_UNC"/>
    <property type="match status" value="1"/>
</dbReference>
<keyword evidence="2" id="KW-0812">Transmembrane</keyword>
<feature type="region of interest" description="Disordered" evidence="12">
    <location>
        <begin position="920"/>
        <end position="942"/>
    </location>
</feature>
<evidence type="ECO:0000259" key="13">
    <source>
        <dbReference type="PROSITE" id="PS51469"/>
    </source>
</evidence>
<evidence type="ECO:0000256" key="3">
    <source>
        <dbReference type="ARBA" id="ARBA00022729"/>
    </source>
</evidence>